<dbReference type="HOGENOM" id="CLU_273955_0_0_1"/>
<evidence type="ECO:0000256" key="1">
    <source>
        <dbReference type="SAM" id="MobiDB-lite"/>
    </source>
</evidence>
<dbReference type="GO" id="GO:0003824">
    <property type="term" value="F:catalytic activity"/>
    <property type="evidence" value="ECO:0007669"/>
    <property type="project" value="InterPro"/>
</dbReference>
<protein>
    <submittedName>
        <fullName evidence="2">WD repeat-containing</fullName>
    </submittedName>
</protein>
<accession>L2FHM7</accession>
<dbReference type="GO" id="GO:0009116">
    <property type="term" value="P:nucleoside metabolic process"/>
    <property type="evidence" value="ECO:0007669"/>
    <property type="project" value="InterPro"/>
</dbReference>
<proteinExistence type="predicted"/>
<sequence>MVGIASGAPTTEVDIRLGDVVVGCKNDTVGGVLQYDYGKIIQNHRLQHTGSFVQLPNFFQTAVAATEAEYNLEGHSIRQVVDRIVDGNKGLQRYKRPDPSADVLYRSDYEYATDADKDSASVIPRRKRNHDDPVVHYGLIATSNKVMKNARVRDLLAHEHKILCFDMEAAGLMSQFPCLVVRGICDYADTHKTTDWHGYAAMTAIAYAIDVLRRIPPQSTEREGATTDIITISGLGNFDPSNSRTGRRNEDSVAMVDHDMPDIPDDASDISDAPSVFTQASAASSLASAAEESDTLYKHALKRLDRDVFIKKNDSILLRYLADLRRSTSSEIYRKVLRTLAKPEQRQQVTRTVISLIHSDHTQELQDLKQQDEAREQRLNERLTREAGHSQLNTKTGATDDDDQSDVEPMQHDDESDEDHATKEDIPLDKVKDFFRSSSSVDSLKSRLEYLANRPSNISEALADGSPGMLAVYLEKRFKRAATGDYQWITGLRDMGHSYTEISNLLYQAHHDRPWIYFEPIQSRKAVNLPQPESQHHLIKCAHTALRDEGNLDSIETPFEKLGKKTVMQLDDEREVRRRFEELCGLSGITPSSRDHTEWNGSVTFDEENSVAFISHTIPPEHTKETTKIAHRLMCVAERVGAAASVLQSAGFCCNSFTLLMASEHEQQARLNRFNFNCINEFATTLRDLWIMGYGGEERGPEGLPRILNSLRSQSQRVLSGKLSVRGDHQFKSRLIETLHLTSLSIQVLSIGLLSYFQAHIGEIRPFFLDFSLRKLLLLGLKSPLDGEKSNVGISVCLTPLTCLNDMIRGEVMVFHGPAFTDLPGGRFDVCAKPEDILDTWGPGHFVCQRREQNVPVAIKIGGGFIFPSRQNENGLEYHWANSLSLSATPPALELQREITIGTIIHTNGNCSNDEERCWQAAGSSMNMLGTYKSYMFTSGREFGIQGGPDQFNLVHTVVRTKQLGVTIKDRHFSQMTEDDRLIELLENHWGVRVSYCTGVAQRVPWRQMVGDLFCAFADSCTKQEDHERWNRIRSNHRVIENFTGQGASYETLRNWLRQLEPPLHSFVLGITRQIIGSLKDTGISPCGRFFSVAWPNHNTVDRCLQLTLNNDFSKWMPILAESDHCATFAYMTSSCLETTTEKCRGSGSLDKFHCLKQQFAAEVTKCPLSGL</sequence>
<dbReference type="EMBL" id="KB021135">
    <property type="protein sequence ID" value="ELA25561.1"/>
    <property type="molecule type" value="Genomic_DNA"/>
</dbReference>
<dbReference type="AlphaFoldDB" id="L2FHM7"/>
<gene>
    <name evidence="2" type="ORF">CGGC5_13291</name>
</gene>
<dbReference type="InterPro" id="IPR035994">
    <property type="entry name" value="Nucleoside_phosphorylase_sf"/>
</dbReference>
<reference evidence="2" key="1">
    <citation type="submission" date="2012-08" db="EMBL/GenBank/DDBJ databases">
        <title>Genome analysis of Colletotrichum orbiculare and Colletotrichum fructicola.</title>
        <authorList>
            <person name="Gan P.H.P."/>
            <person name="Ikeda K."/>
            <person name="Irieda H."/>
            <person name="Narusaka M."/>
            <person name="O'Connell R.J."/>
            <person name="Narusaka Y."/>
            <person name="Takano Y."/>
            <person name="Kubo Y."/>
            <person name="Shirasu K."/>
        </authorList>
    </citation>
    <scope>NUCLEOTIDE SEQUENCE</scope>
    <source>
        <strain evidence="2">Nara gc5</strain>
    </source>
</reference>
<name>L2FHM7_COLFN</name>
<dbReference type="InterPro" id="IPR053137">
    <property type="entry name" value="NLR-like"/>
</dbReference>
<dbReference type="PANTHER" id="PTHR46082:SF11">
    <property type="entry name" value="AAA+ ATPASE DOMAIN-CONTAINING PROTEIN-RELATED"/>
    <property type="match status" value="1"/>
</dbReference>
<feature type="region of interest" description="Disordered" evidence="1">
    <location>
        <begin position="382"/>
        <end position="425"/>
    </location>
</feature>
<dbReference type="STRING" id="1213859.L2FHM7"/>
<evidence type="ECO:0000313" key="2">
    <source>
        <dbReference type="EMBL" id="ELA25561.1"/>
    </source>
</evidence>
<organism evidence="2">
    <name type="scientific">Colletotrichum fructicola (strain Nara gc5)</name>
    <name type="common">Anthracnose fungus</name>
    <name type="synonym">Colletotrichum gloeosporioides (strain Nara gc5)</name>
    <dbReference type="NCBI Taxonomy" id="1213859"/>
    <lineage>
        <taxon>Eukaryota</taxon>
        <taxon>Fungi</taxon>
        <taxon>Dikarya</taxon>
        <taxon>Ascomycota</taxon>
        <taxon>Pezizomycotina</taxon>
        <taxon>Sordariomycetes</taxon>
        <taxon>Hypocreomycetidae</taxon>
        <taxon>Glomerellales</taxon>
        <taxon>Glomerellaceae</taxon>
        <taxon>Colletotrichum</taxon>
        <taxon>Colletotrichum gloeosporioides species complex</taxon>
    </lineage>
</organism>
<dbReference type="PANTHER" id="PTHR46082">
    <property type="entry name" value="ATP/GTP-BINDING PROTEIN-RELATED"/>
    <property type="match status" value="1"/>
</dbReference>
<dbReference type="SUPFAM" id="SSF53167">
    <property type="entry name" value="Purine and uridine phosphorylases"/>
    <property type="match status" value="1"/>
</dbReference>
<dbReference type="Gene3D" id="3.40.50.1580">
    <property type="entry name" value="Nucleoside phosphorylase domain"/>
    <property type="match status" value="1"/>
</dbReference>
<feature type="compositionally biased region" description="Basic and acidic residues" evidence="1">
    <location>
        <begin position="409"/>
        <end position="425"/>
    </location>
</feature>